<dbReference type="EMBL" id="JACXVP010000007">
    <property type="protein sequence ID" value="KAG5595703.1"/>
    <property type="molecule type" value="Genomic_DNA"/>
</dbReference>
<gene>
    <name evidence="3" type="ORF">H5410_036935</name>
</gene>
<dbReference type="InterPro" id="IPR017850">
    <property type="entry name" value="Alkaline_phosphatase_core_sf"/>
</dbReference>
<dbReference type="CDD" id="cd16018">
    <property type="entry name" value="Enpp"/>
    <property type="match status" value="2"/>
</dbReference>
<accession>A0A9J5Y728</accession>
<dbReference type="AlphaFoldDB" id="A0A9J5Y728"/>
<proteinExistence type="predicted"/>
<dbReference type="Gene3D" id="3.30.1360.180">
    <property type="match status" value="2"/>
</dbReference>
<feature type="transmembrane region" description="Helical" evidence="2">
    <location>
        <begin position="497"/>
        <end position="521"/>
    </location>
</feature>
<dbReference type="GO" id="GO:0005773">
    <property type="term" value="C:vacuole"/>
    <property type="evidence" value="ECO:0007669"/>
    <property type="project" value="TreeGrafter"/>
</dbReference>
<name>A0A9J5Y728_SOLCO</name>
<sequence>MNSDSVSFKPMAVPTKEDEDPPISSTSLLSFDTNDCSPSSPTKIPFNSVIFTALILVTCVSLSTAITFAFLFFSHSSISSISHVSRPLQKLKHPVVLLISSDGFRFGYQYKTDTPNMDRLVRNGTEAELGLIPVFPTLTFPNHYAIVTGLYPAYHGIINNYFLDPITGEHFNMGSHDPKWWLGEPLWETVVNHGLKAATYFWPGSEVNKGGWTCPESLCKRYNGSVPFEERVDTVLKYFDLPNDEIPSFMTLYFEDPDHQGHKVGPDDPQITEAIARVDGMIGKLIQGLEARGVFEDVNIIMVGDHGMVGTCDRKLIFLEDLAPWIEIRKDWIQSYSPLLSIRPPPSYSAKDVVTKMNDGLKSGKVNNGQYLKVYLKEELPDRLHYSASDRIPPIIGLIDEAFKVEQKSSKRFECGGSHGYDNAFFSMRTIFIGHGPKFASGRKVPSFENVQIYNLPMAVPTKEEDEDPPISSTSLLSFDTDDCSTSVPPKPPFSSVIFTPLILVTCVSLSTAIIFAYLFFAHSSVSFISHVSRPLQKLKHPVVLLISSDGFRFGYQYKTDTPNIDRLIRNGTEAELGLIPVFPTLTFPNHYAIVTGLYPAYHGIINNFFLDPNIREPFTMASYDPKWWLGEPLWETVVNHGLKAATYFWPGSEVNKGGWTCPESLCKIYNGSVPFEERVDTVLNYFDLPNSEIPSFMTLYFGDPDHQGHKVGPDDPQITEAIARVDGMIGKLIQGLEARGVFEDVNIIMLGDHGMVGTCDKKLIFLEDLARWIKIPKDWIESYSPLLSIRPPPSYSAKDVVTKMNEGLKSGKVKNGQYLKVYVKEELPDRLHYSESDRIPPIIGLIDETFKVEQKSSKRNECGGSHGFDNAFFSMRSIFIGHGPKFARGRKVPSFENVQIYNMVTTILDIQGASNNGTSSFPKTILLPSH</sequence>
<dbReference type="Proteomes" id="UP000824120">
    <property type="component" value="Chromosome 7"/>
</dbReference>
<dbReference type="Pfam" id="PF01663">
    <property type="entry name" value="Phosphodiest"/>
    <property type="match status" value="2"/>
</dbReference>
<reference evidence="3 4" key="1">
    <citation type="submission" date="2020-09" db="EMBL/GenBank/DDBJ databases">
        <title>De no assembly of potato wild relative species, Solanum commersonii.</title>
        <authorList>
            <person name="Cho K."/>
        </authorList>
    </citation>
    <scope>NUCLEOTIDE SEQUENCE [LARGE SCALE GENOMIC DNA]</scope>
    <source>
        <strain evidence="3">LZ3.2</strain>
        <tissue evidence="3">Leaf</tissue>
    </source>
</reference>
<comment type="caution">
    <text evidence="3">The sequence shown here is derived from an EMBL/GenBank/DDBJ whole genome shotgun (WGS) entry which is preliminary data.</text>
</comment>
<dbReference type="FunFam" id="3.30.1360.180:FF:000002">
    <property type="entry name" value="Alkaline-phosphatase-like family protein"/>
    <property type="match status" value="2"/>
</dbReference>
<feature type="transmembrane region" description="Helical" evidence="2">
    <location>
        <begin position="49"/>
        <end position="73"/>
    </location>
</feature>
<keyword evidence="2" id="KW-0812">Transmembrane</keyword>
<protein>
    <recommendedName>
        <fullName evidence="5">Ectonucleotide pyrophosphatase/phosphodiesterase</fullName>
    </recommendedName>
</protein>
<evidence type="ECO:0000256" key="2">
    <source>
        <dbReference type="SAM" id="Phobius"/>
    </source>
</evidence>
<organism evidence="3 4">
    <name type="scientific">Solanum commersonii</name>
    <name type="common">Commerson's wild potato</name>
    <name type="synonym">Commerson's nightshade</name>
    <dbReference type="NCBI Taxonomy" id="4109"/>
    <lineage>
        <taxon>Eukaryota</taxon>
        <taxon>Viridiplantae</taxon>
        <taxon>Streptophyta</taxon>
        <taxon>Embryophyta</taxon>
        <taxon>Tracheophyta</taxon>
        <taxon>Spermatophyta</taxon>
        <taxon>Magnoliopsida</taxon>
        <taxon>eudicotyledons</taxon>
        <taxon>Gunneridae</taxon>
        <taxon>Pentapetalae</taxon>
        <taxon>asterids</taxon>
        <taxon>lamiids</taxon>
        <taxon>Solanales</taxon>
        <taxon>Solanaceae</taxon>
        <taxon>Solanoideae</taxon>
        <taxon>Solaneae</taxon>
        <taxon>Solanum</taxon>
    </lineage>
</organism>
<dbReference type="Gene3D" id="3.40.720.10">
    <property type="entry name" value="Alkaline Phosphatase, subunit A"/>
    <property type="match status" value="2"/>
</dbReference>
<dbReference type="SUPFAM" id="SSF53649">
    <property type="entry name" value="Alkaline phosphatase-like"/>
    <property type="match status" value="2"/>
</dbReference>
<evidence type="ECO:0000256" key="1">
    <source>
        <dbReference type="SAM" id="MobiDB-lite"/>
    </source>
</evidence>
<dbReference type="FunFam" id="3.40.720.10:FF:000033">
    <property type="entry name" value="Alkaline-phosphatase-like family protein"/>
    <property type="match status" value="2"/>
</dbReference>
<evidence type="ECO:0000313" key="4">
    <source>
        <dbReference type="Proteomes" id="UP000824120"/>
    </source>
</evidence>
<keyword evidence="2" id="KW-1133">Transmembrane helix</keyword>
<dbReference type="PANTHER" id="PTHR10151:SF115">
    <property type="entry name" value="ECTONUCLEOTIDE PYROPHOSPHATASE_PHOSPHODIESTERASE"/>
    <property type="match status" value="1"/>
</dbReference>
<evidence type="ECO:0008006" key="5">
    <source>
        <dbReference type="Google" id="ProtNLM"/>
    </source>
</evidence>
<dbReference type="OrthoDB" id="415411at2759"/>
<feature type="region of interest" description="Disordered" evidence="1">
    <location>
        <begin position="1"/>
        <end position="24"/>
    </location>
</feature>
<keyword evidence="2" id="KW-0472">Membrane</keyword>
<dbReference type="InterPro" id="IPR002591">
    <property type="entry name" value="Phosphodiest/P_Trfase"/>
</dbReference>
<keyword evidence="4" id="KW-1185">Reference proteome</keyword>
<evidence type="ECO:0000313" key="3">
    <source>
        <dbReference type="EMBL" id="KAG5595703.1"/>
    </source>
</evidence>
<dbReference type="PANTHER" id="PTHR10151">
    <property type="entry name" value="ECTONUCLEOTIDE PYROPHOSPHATASE/PHOSPHODIESTERASE"/>
    <property type="match status" value="1"/>
</dbReference>